<proteinExistence type="predicted"/>
<comment type="caution">
    <text evidence="1">The sequence shown here is derived from an EMBL/GenBank/DDBJ whole genome shotgun (WGS) entry which is preliminary data.</text>
</comment>
<evidence type="ECO:0000313" key="2">
    <source>
        <dbReference type="Proteomes" id="UP000197138"/>
    </source>
</evidence>
<sequence>MLVQGLPEEKGTAFSTYQMIEEQRERIERSRPLVTEQIEVTEQRRRVKIPLAIRSLSSKMKRSSKMKIDNNHKLLWNLERIGRRK</sequence>
<dbReference type="Proteomes" id="UP000197138">
    <property type="component" value="Unassembled WGS sequence"/>
</dbReference>
<protein>
    <submittedName>
        <fullName evidence="1">Uncharacterized protein</fullName>
    </submittedName>
</protein>
<evidence type="ECO:0000313" key="1">
    <source>
        <dbReference type="EMBL" id="OWM67622.1"/>
    </source>
</evidence>
<dbReference type="AlphaFoldDB" id="A0A218W6B0"/>
<gene>
    <name evidence="1" type="ORF">CDL15_Pgr024707</name>
</gene>
<dbReference type="EMBL" id="MTKT01005379">
    <property type="protein sequence ID" value="OWM67622.1"/>
    <property type="molecule type" value="Genomic_DNA"/>
</dbReference>
<reference evidence="2" key="1">
    <citation type="journal article" date="2017" name="Plant J.">
        <title>The pomegranate (Punica granatum L.) genome and the genomics of punicalagin biosynthesis.</title>
        <authorList>
            <person name="Qin G."/>
            <person name="Xu C."/>
            <person name="Ming R."/>
            <person name="Tang H."/>
            <person name="Guyot R."/>
            <person name="Kramer E.M."/>
            <person name="Hu Y."/>
            <person name="Yi X."/>
            <person name="Qi Y."/>
            <person name="Xu X."/>
            <person name="Gao Z."/>
            <person name="Pan H."/>
            <person name="Jian J."/>
            <person name="Tian Y."/>
            <person name="Yue Z."/>
            <person name="Xu Y."/>
        </authorList>
    </citation>
    <scope>NUCLEOTIDE SEQUENCE [LARGE SCALE GENOMIC DNA]</scope>
    <source>
        <strain evidence="2">cv. Dabenzi</strain>
    </source>
</reference>
<accession>A0A218W6B0</accession>
<organism evidence="1 2">
    <name type="scientific">Punica granatum</name>
    <name type="common">Pomegranate</name>
    <dbReference type="NCBI Taxonomy" id="22663"/>
    <lineage>
        <taxon>Eukaryota</taxon>
        <taxon>Viridiplantae</taxon>
        <taxon>Streptophyta</taxon>
        <taxon>Embryophyta</taxon>
        <taxon>Tracheophyta</taxon>
        <taxon>Spermatophyta</taxon>
        <taxon>Magnoliopsida</taxon>
        <taxon>eudicotyledons</taxon>
        <taxon>Gunneridae</taxon>
        <taxon>Pentapetalae</taxon>
        <taxon>rosids</taxon>
        <taxon>malvids</taxon>
        <taxon>Myrtales</taxon>
        <taxon>Lythraceae</taxon>
        <taxon>Punica</taxon>
    </lineage>
</organism>
<name>A0A218W6B0_PUNGR</name>